<gene>
    <name evidence="1" type="ORF">CEURO_LOCUS560</name>
</gene>
<evidence type="ECO:0000313" key="1">
    <source>
        <dbReference type="EMBL" id="CAH9053855.1"/>
    </source>
</evidence>
<dbReference type="EMBL" id="CAMAPE010000002">
    <property type="protein sequence ID" value="CAH9053855.1"/>
    <property type="molecule type" value="Genomic_DNA"/>
</dbReference>
<name>A0A9P0YGR1_CUSEU</name>
<accession>A0A9P0YGR1</accession>
<organism evidence="1 2">
    <name type="scientific">Cuscuta europaea</name>
    <name type="common">European dodder</name>
    <dbReference type="NCBI Taxonomy" id="41803"/>
    <lineage>
        <taxon>Eukaryota</taxon>
        <taxon>Viridiplantae</taxon>
        <taxon>Streptophyta</taxon>
        <taxon>Embryophyta</taxon>
        <taxon>Tracheophyta</taxon>
        <taxon>Spermatophyta</taxon>
        <taxon>Magnoliopsida</taxon>
        <taxon>eudicotyledons</taxon>
        <taxon>Gunneridae</taxon>
        <taxon>Pentapetalae</taxon>
        <taxon>asterids</taxon>
        <taxon>lamiids</taxon>
        <taxon>Solanales</taxon>
        <taxon>Convolvulaceae</taxon>
        <taxon>Cuscuteae</taxon>
        <taxon>Cuscuta</taxon>
        <taxon>Cuscuta subgen. Cuscuta</taxon>
    </lineage>
</organism>
<sequence length="195" mass="22583">MSYERSHKIVNLLRKIKEDFFRLVDLRTQGTPTIMNFSEGRRGEGAKHFCFALLEQHEMLKHVGLKEVSMENSNKVLDDLGVVCLELADSCFENQGSISSKVFHNDLQNYGFQTLFRSKQLIEVAQENTTIVAKGFDHIDGDALRFHHSRFHFLHCSIMIKSLRDLMKMNIVHRNLMLQMNQATNILLHPLEDLP</sequence>
<proteinExistence type="predicted"/>
<dbReference type="AlphaFoldDB" id="A0A9P0YGR1"/>
<keyword evidence="2" id="KW-1185">Reference proteome</keyword>
<evidence type="ECO:0000313" key="2">
    <source>
        <dbReference type="Proteomes" id="UP001152484"/>
    </source>
</evidence>
<comment type="caution">
    <text evidence="1">The sequence shown here is derived from an EMBL/GenBank/DDBJ whole genome shotgun (WGS) entry which is preliminary data.</text>
</comment>
<protein>
    <submittedName>
        <fullName evidence="1">Uncharacterized protein</fullName>
    </submittedName>
</protein>
<reference evidence="1" key="1">
    <citation type="submission" date="2022-07" db="EMBL/GenBank/DDBJ databases">
        <authorList>
            <person name="Macas J."/>
            <person name="Novak P."/>
            <person name="Neumann P."/>
        </authorList>
    </citation>
    <scope>NUCLEOTIDE SEQUENCE</scope>
</reference>
<dbReference type="Proteomes" id="UP001152484">
    <property type="component" value="Unassembled WGS sequence"/>
</dbReference>